<dbReference type="PANTHER" id="PTHR14428">
    <property type="entry name" value="NUCLEOLAR COMPLEX PROTEIN 3"/>
    <property type="match status" value="1"/>
</dbReference>
<gene>
    <name evidence="8" type="ORF">KM1_188260</name>
</gene>
<evidence type="ECO:0000256" key="1">
    <source>
        <dbReference type="ARBA" id="ARBA00004604"/>
    </source>
</evidence>
<feature type="domain" description="CCAAT-binding factor" evidence="6">
    <location>
        <begin position="426"/>
        <end position="576"/>
    </location>
</feature>
<evidence type="ECO:0000256" key="5">
    <source>
        <dbReference type="SAM" id="MobiDB-lite"/>
    </source>
</evidence>
<accession>M7WC11</accession>
<dbReference type="InterPro" id="IPR011501">
    <property type="entry name" value="Noc3_N"/>
</dbReference>
<evidence type="ECO:0000256" key="3">
    <source>
        <dbReference type="ARBA" id="ARBA00023054"/>
    </source>
</evidence>
<evidence type="ECO:0000259" key="7">
    <source>
        <dbReference type="Pfam" id="PF07540"/>
    </source>
</evidence>
<comment type="subcellular location">
    <subcellularLocation>
        <location evidence="1">Nucleus</location>
        <location evidence="1">Nucleolus</location>
    </subcellularLocation>
</comment>
<dbReference type="GO" id="GO:0003682">
    <property type="term" value="F:chromatin binding"/>
    <property type="evidence" value="ECO:0007669"/>
    <property type="project" value="TreeGrafter"/>
</dbReference>
<dbReference type="GO" id="GO:0006270">
    <property type="term" value="P:DNA replication initiation"/>
    <property type="evidence" value="ECO:0007669"/>
    <property type="project" value="TreeGrafter"/>
</dbReference>
<dbReference type="AlphaFoldDB" id="M7WC11"/>
<dbReference type="GO" id="GO:0005730">
    <property type="term" value="C:nucleolus"/>
    <property type="evidence" value="ECO:0007669"/>
    <property type="project" value="UniProtKB-SubCell"/>
</dbReference>
<keyword evidence="3" id="KW-0175">Coiled coil</keyword>
<dbReference type="PANTHER" id="PTHR14428:SF5">
    <property type="entry name" value="NUCLEOLAR COMPLEX PROTEIN 3 HOMOLOG"/>
    <property type="match status" value="1"/>
</dbReference>
<evidence type="ECO:0000256" key="4">
    <source>
        <dbReference type="ARBA" id="ARBA00023242"/>
    </source>
</evidence>
<protein>
    <submittedName>
        <fullName evidence="8">Nuclear complex protein 4, putative</fullName>
    </submittedName>
</protein>
<dbReference type="OrthoDB" id="10263597at2759"/>
<sequence>MKILQDKKMSYDDEQYQMSEEDMNQEEMSDDDDENQENDDDDRKERETDMNITENDVLKEDQLPKYEVEESPIINIDLAKKRIASLCTSIISDTTSTDFPLALRELLSFCSSKNMAIAGLSRFSLTKVFCDIRPDYIIKSNELLTSAKGTLSIAVRKRVTFEQNLISYYGKFISLLKSEIMKPSFKRLLIKGSVVKTAMAQILLKVLCDLLKRNWHFNFHITLVELSMVFLFSSNEEFNYPISQSLQEVIQDDLRGDVTLEIVRRIAQTVKKQNYECNPNTIRPFLVVESTSEEINPFNIKTNPRKEELKHVDHKKQKLSRKKLKELRIERKLDKDVKLIETKYSVEEKKKYNMLVLDTIFRTYFRVLKENQESPLVPLVLEGMSIHTHKINYDFMLDIIKLLQQLLENKADKLQPIDTIRVCYTIFNTLKLQNFLVTIDNVQFYESMYKVLDQILLFQDDFIGEQHIDNRQKLVGVLKIMLLDIKQLPPVRIASFVKRILIMMLNCDSSIALDFCAILTWIFKRYRDTFIGLIEQENGFGIYNPSVQQPDHSGAINSCLWELTLLQLHHSPQIRKWVDSIKILLTKH</sequence>
<dbReference type="Pfam" id="PF03914">
    <property type="entry name" value="CBF"/>
    <property type="match status" value="1"/>
</dbReference>
<dbReference type="VEuPathDB" id="AmoebaDB:KM1_188260"/>
<comment type="similarity">
    <text evidence="2">Belongs to the CBF/MAK21 family.</text>
</comment>
<organism evidence="8 9">
    <name type="scientific">Entamoeba histolytica HM-3:IMSS</name>
    <dbReference type="NCBI Taxonomy" id="885315"/>
    <lineage>
        <taxon>Eukaryota</taxon>
        <taxon>Amoebozoa</taxon>
        <taxon>Evosea</taxon>
        <taxon>Archamoebae</taxon>
        <taxon>Mastigamoebida</taxon>
        <taxon>Entamoebidae</taxon>
        <taxon>Entamoeba</taxon>
    </lineage>
</organism>
<feature type="compositionally biased region" description="Acidic residues" evidence="5">
    <location>
        <begin position="12"/>
        <end position="40"/>
    </location>
</feature>
<dbReference type="Proteomes" id="UP000030780">
    <property type="component" value="Unassembled WGS sequence"/>
</dbReference>
<evidence type="ECO:0000259" key="6">
    <source>
        <dbReference type="Pfam" id="PF03914"/>
    </source>
</evidence>
<feature type="domain" description="Nucleolar complex-associated protein 3 N-terminal" evidence="7">
    <location>
        <begin position="79"/>
        <end position="172"/>
    </location>
</feature>
<dbReference type="Pfam" id="PF07540">
    <property type="entry name" value="NOC3p"/>
    <property type="match status" value="1"/>
</dbReference>
<keyword evidence="4" id="KW-0539">Nucleus</keyword>
<dbReference type="InterPro" id="IPR005612">
    <property type="entry name" value="CCAAT-binding_factor"/>
</dbReference>
<feature type="region of interest" description="Disordered" evidence="5">
    <location>
        <begin position="1"/>
        <end position="53"/>
    </location>
</feature>
<evidence type="ECO:0000256" key="2">
    <source>
        <dbReference type="ARBA" id="ARBA00007797"/>
    </source>
</evidence>
<evidence type="ECO:0000313" key="8">
    <source>
        <dbReference type="EMBL" id="EMS15250.1"/>
    </source>
</evidence>
<reference evidence="8 9" key="1">
    <citation type="submission" date="2013-01" db="EMBL/GenBank/DDBJ databases">
        <authorList>
            <person name="Inman J."/>
            <person name="Zafar N."/>
            <person name="Lorenzi H."/>
            <person name="Caler E."/>
        </authorList>
    </citation>
    <scope>NUCLEOTIDE SEQUENCE [LARGE SCALE GENOMIC DNA]</scope>
    <source>
        <strain evidence="8 9">HM-3:IMSS</strain>
    </source>
</reference>
<proteinExistence type="inferred from homology"/>
<dbReference type="EMBL" id="KB637734">
    <property type="protein sequence ID" value="EMS15250.1"/>
    <property type="molecule type" value="Genomic_DNA"/>
</dbReference>
<name>M7WC11_ENTHI</name>
<evidence type="ECO:0000313" key="9">
    <source>
        <dbReference type="Proteomes" id="UP000030780"/>
    </source>
</evidence>
<feature type="compositionally biased region" description="Basic and acidic residues" evidence="5">
    <location>
        <begin position="1"/>
        <end position="11"/>
    </location>
</feature>
<dbReference type="InterPro" id="IPR016903">
    <property type="entry name" value="Nucleolar_cplx-assoc_3"/>
</dbReference>